<dbReference type="PANTHER" id="PTHR33258:SF1">
    <property type="entry name" value="TRANSPOSASE INSL FOR INSERTION SEQUENCE ELEMENT IS186A-RELATED"/>
    <property type="match status" value="1"/>
</dbReference>
<dbReference type="SUPFAM" id="SSF53098">
    <property type="entry name" value="Ribonuclease H-like"/>
    <property type="match status" value="1"/>
</dbReference>
<dbReference type="GO" id="GO:0004803">
    <property type="term" value="F:transposase activity"/>
    <property type="evidence" value="ECO:0007669"/>
    <property type="project" value="InterPro"/>
</dbReference>
<evidence type="ECO:0000256" key="3">
    <source>
        <dbReference type="ARBA" id="ARBA00023125"/>
    </source>
</evidence>
<dbReference type="PANTHER" id="PTHR33258">
    <property type="entry name" value="TRANSPOSASE INSL FOR INSERTION SEQUENCE ELEMENT IS186A-RELATED"/>
    <property type="match status" value="1"/>
</dbReference>
<evidence type="ECO:0000259" key="5">
    <source>
        <dbReference type="Pfam" id="PF01609"/>
    </source>
</evidence>
<accession>A0A1U9NRR2</accession>
<evidence type="ECO:0000313" key="6">
    <source>
        <dbReference type="EMBL" id="AQT70300.1"/>
    </source>
</evidence>
<evidence type="ECO:0000256" key="4">
    <source>
        <dbReference type="ARBA" id="ARBA00023172"/>
    </source>
</evidence>
<keyword evidence="3" id="KW-0238">DNA-binding</keyword>
<dbReference type="OrthoDB" id="279773at2"/>
<dbReference type="InterPro" id="IPR047952">
    <property type="entry name" value="Transpos_IS4"/>
</dbReference>
<feature type="domain" description="Transposase IS4-like" evidence="5">
    <location>
        <begin position="133"/>
        <end position="356"/>
    </location>
</feature>
<dbReference type="NCBIfam" id="NF033592">
    <property type="entry name" value="transpos_IS4_1"/>
    <property type="match status" value="1"/>
</dbReference>
<evidence type="ECO:0000313" key="7">
    <source>
        <dbReference type="Proteomes" id="UP000189674"/>
    </source>
</evidence>
<dbReference type="AlphaFoldDB" id="A0A1U9NRR2"/>
<reference evidence="7" key="1">
    <citation type="submission" date="2017-02" db="EMBL/GenBank/DDBJ databases">
        <title>Comparative genomics and description of representatives of a novel lineage of planctomycetes thriving in anoxic sediments.</title>
        <authorList>
            <person name="Spring S."/>
            <person name="Bunk B."/>
            <person name="Sproer C."/>
        </authorList>
    </citation>
    <scope>NUCLEOTIDE SEQUENCE [LARGE SCALE GENOMIC DNA]</scope>
    <source>
        <strain evidence="7">ST-NAGAB-D1</strain>
    </source>
</reference>
<dbReference type="Gene3D" id="3.90.350.10">
    <property type="entry name" value="Transposase Inhibitor Protein From Tn5, Chain A, domain 1"/>
    <property type="match status" value="1"/>
</dbReference>
<dbReference type="InterPro" id="IPR002559">
    <property type="entry name" value="Transposase_11"/>
</dbReference>
<keyword evidence="4" id="KW-0233">DNA recombination</keyword>
<protein>
    <submittedName>
        <fullName evidence="6">Transposase DDE domain protein</fullName>
    </submittedName>
</protein>
<keyword evidence="2" id="KW-0815">Transposition</keyword>
<evidence type="ECO:0000256" key="2">
    <source>
        <dbReference type="ARBA" id="ARBA00022578"/>
    </source>
</evidence>
<dbReference type="Pfam" id="PF01609">
    <property type="entry name" value="DDE_Tnp_1"/>
    <property type="match status" value="1"/>
</dbReference>
<comment type="similarity">
    <text evidence="1">Belongs to the transposase 11 family.</text>
</comment>
<organism evidence="6 7">
    <name type="scientific">Anaerohalosphaera lusitana</name>
    <dbReference type="NCBI Taxonomy" id="1936003"/>
    <lineage>
        <taxon>Bacteria</taxon>
        <taxon>Pseudomonadati</taxon>
        <taxon>Planctomycetota</taxon>
        <taxon>Phycisphaerae</taxon>
        <taxon>Sedimentisphaerales</taxon>
        <taxon>Anaerohalosphaeraceae</taxon>
        <taxon>Anaerohalosphaera</taxon>
    </lineage>
</organism>
<dbReference type="Proteomes" id="UP000189674">
    <property type="component" value="Chromosome"/>
</dbReference>
<dbReference type="GO" id="GO:0006313">
    <property type="term" value="P:DNA transposition"/>
    <property type="evidence" value="ECO:0007669"/>
    <property type="project" value="InterPro"/>
</dbReference>
<dbReference type="KEGG" id="alus:STSP2_03506"/>
<dbReference type="EMBL" id="CP019791">
    <property type="protein sequence ID" value="AQT70300.1"/>
    <property type="molecule type" value="Genomic_DNA"/>
</dbReference>
<sequence>MAFMTAKRKKIKEHQLAGFKYFKSISGMLESLHEAGCENDRAGNRLLHMDQYMSLLLLYMFNPICTSLRAVQQASELKKVQRKLGCPRTSLGSLSEAARVFDSQLMQEIVDDLAAKLGPVSLNSKLNDLSGILTAVDGTVIPALSKMTWAFWKTDKNAVKAHAQFDLEKHVPLKLTITEGKEDERRTLAGNLEKGRIYVQDRGYASYALFQQIIDAGSSFVCRLHDDAAYETLEEHSLSEDARNASVLFDRTVRLGSNLRMKQKLSSPVRLVAIKCTPHIKRAKTGRGGPEQGQTLLVATDRLDLDADVIALIFKQRWTIEIFFRFFKHVLGCRHLLSYCHNGIELQTYAAIIACMLISLWTGKKPTIRTYEMLCWYFTGMADEEELLAHIGRLRPQD</sequence>
<dbReference type="InterPro" id="IPR012337">
    <property type="entry name" value="RNaseH-like_sf"/>
</dbReference>
<proteinExistence type="inferred from homology"/>
<dbReference type="STRING" id="1936003.STSP2_03506"/>
<dbReference type="GO" id="GO:0003677">
    <property type="term" value="F:DNA binding"/>
    <property type="evidence" value="ECO:0007669"/>
    <property type="project" value="UniProtKB-KW"/>
</dbReference>
<evidence type="ECO:0000256" key="1">
    <source>
        <dbReference type="ARBA" id="ARBA00010075"/>
    </source>
</evidence>
<gene>
    <name evidence="6" type="ORF">STSP2_03506</name>
</gene>
<name>A0A1U9NRR2_9BACT</name>
<keyword evidence="7" id="KW-1185">Reference proteome</keyword>